<reference evidence="2" key="3">
    <citation type="journal article" date="2017" name="Nature">
        <title>Genome sequence of the progenitor of the wheat D genome Aegilops tauschii.</title>
        <authorList>
            <person name="Luo M.C."/>
            <person name="Gu Y.Q."/>
            <person name="Puiu D."/>
            <person name="Wang H."/>
            <person name="Twardziok S.O."/>
            <person name="Deal K.R."/>
            <person name="Huo N."/>
            <person name="Zhu T."/>
            <person name="Wang L."/>
            <person name="Wang Y."/>
            <person name="McGuire P.E."/>
            <person name="Liu S."/>
            <person name="Long H."/>
            <person name="Ramasamy R.K."/>
            <person name="Rodriguez J.C."/>
            <person name="Van S.L."/>
            <person name="Yuan L."/>
            <person name="Wang Z."/>
            <person name="Xia Z."/>
            <person name="Xiao L."/>
            <person name="Anderson O.D."/>
            <person name="Ouyang S."/>
            <person name="Liang Y."/>
            <person name="Zimin A.V."/>
            <person name="Pertea G."/>
            <person name="Qi P."/>
            <person name="Bennetzen J.L."/>
            <person name="Dai X."/>
            <person name="Dawson M.W."/>
            <person name="Muller H.G."/>
            <person name="Kugler K."/>
            <person name="Rivarola-Duarte L."/>
            <person name="Spannagl M."/>
            <person name="Mayer K.F.X."/>
            <person name="Lu F.H."/>
            <person name="Bevan M.W."/>
            <person name="Leroy P."/>
            <person name="Li P."/>
            <person name="You F.M."/>
            <person name="Sun Q."/>
            <person name="Liu Z."/>
            <person name="Lyons E."/>
            <person name="Wicker T."/>
            <person name="Salzberg S.L."/>
            <person name="Devos K.M."/>
            <person name="Dvorak J."/>
        </authorList>
    </citation>
    <scope>NUCLEOTIDE SEQUENCE [LARGE SCALE GENOMIC DNA]</scope>
    <source>
        <strain evidence="2">cv. AL8/78</strain>
    </source>
</reference>
<dbReference type="Gene3D" id="1.20.1280.50">
    <property type="match status" value="1"/>
</dbReference>
<dbReference type="Pfam" id="PF12937">
    <property type="entry name" value="F-box-like"/>
    <property type="match status" value="1"/>
</dbReference>
<feature type="domain" description="F-box" evidence="1">
    <location>
        <begin position="1"/>
        <end position="45"/>
    </location>
</feature>
<accession>A0A453D9Q3</accession>
<evidence type="ECO:0000259" key="1">
    <source>
        <dbReference type="PROSITE" id="PS50181"/>
    </source>
</evidence>
<evidence type="ECO:0000313" key="2">
    <source>
        <dbReference type="EnsemblPlants" id="AET2Gv21154800.2"/>
    </source>
</evidence>
<dbReference type="AlphaFoldDB" id="A0A453D9Q3"/>
<keyword evidence="3" id="KW-1185">Reference proteome</keyword>
<dbReference type="InterPro" id="IPR001810">
    <property type="entry name" value="F-box_dom"/>
</dbReference>
<proteinExistence type="predicted"/>
<dbReference type="SMART" id="SM00256">
    <property type="entry name" value="FBOX"/>
    <property type="match status" value="1"/>
</dbReference>
<dbReference type="Gramene" id="AET2Gv21154800.2">
    <property type="protein sequence ID" value="AET2Gv21154800.2"/>
    <property type="gene ID" value="AET2Gv21154800"/>
</dbReference>
<reference evidence="2" key="4">
    <citation type="submission" date="2019-03" db="UniProtKB">
        <authorList>
            <consortium name="EnsemblPlants"/>
        </authorList>
    </citation>
    <scope>IDENTIFICATION</scope>
</reference>
<reference evidence="3" key="2">
    <citation type="journal article" date="2017" name="Nat. Plants">
        <title>The Aegilops tauschii genome reveals multiple impacts of transposons.</title>
        <authorList>
            <person name="Zhao G."/>
            <person name="Zou C."/>
            <person name="Li K."/>
            <person name="Wang K."/>
            <person name="Li T."/>
            <person name="Gao L."/>
            <person name="Zhang X."/>
            <person name="Wang H."/>
            <person name="Yang Z."/>
            <person name="Liu X."/>
            <person name="Jiang W."/>
            <person name="Mao L."/>
            <person name="Kong X."/>
            <person name="Jiao Y."/>
            <person name="Jia J."/>
        </authorList>
    </citation>
    <scope>NUCLEOTIDE SEQUENCE [LARGE SCALE GENOMIC DNA]</scope>
    <source>
        <strain evidence="3">cv. AL8/78</strain>
    </source>
</reference>
<evidence type="ECO:0000313" key="3">
    <source>
        <dbReference type="Proteomes" id="UP000015105"/>
    </source>
</evidence>
<dbReference type="PROSITE" id="PS50181">
    <property type="entry name" value="FBOX"/>
    <property type="match status" value="1"/>
</dbReference>
<organism evidence="2 3">
    <name type="scientific">Aegilops tauschii subsp. strangulata</name>
    <name type="common">Goatgrass</name>
    <dbReference type="NCBI Taxonomy" id="200361"/>
    <lineage>
        <taxon>Eukaryota</taxon>
        <taxon>Viridiplantae</taxon>
        <taxon>Streptophyta</taxon>
        <taxon>Embryophyta</taxon>
        <taxon>Tracheophyta</taxon>
        <taxon>Spermatophyta</taxon>
        <taxon>Magnoliopsida</taxon>
        <taxon>Liliopsida</taxon>
        <taxon>Poales</taxon>
        <taxon>Poaceae</taxon>
        <taxon>BOP clade</taxon>
        <taxon>Pooideae</taxon>
        <taxon>Triticodae</taxon>
        <taxon>Triticeae</taxon>
        <taxon>Triticinae</taxon>
        <taxon>Aegilops</taxon>
    </lineage>
</organism>
<reference evidence="2" key="5">
    <citation type="journal article" date="2021" name="G3 (Bethesda)">
        <title>Aegilops tauschii genome assembly Aet v5.0 features greater sequence contiguity and improved annotation.</title>
        <authorList>
            <person name="Wang L."/>
            <person name="Zhu T."/>
            <person name="Rodriguez J.C."/>
            <person name="Deal K.R."/>
            <person name="Dubcovsky J."/>
            <person name="McGuire P.E."/>
            <person name="Lux T."/>
            <person name="Spannagl M."/>
            <person name="Mayer K.F.X."/>
            <person name="Baldrich P."/>
            <person name="Meyers B.C."/>
            <person name="Huo N."/>
            <person name="Gu Y.Q."/>
            <person name="Zhou H."/>
            <person name="Devos K.M."/>
            <person name="Bennetzen J.L."/>
            <person name="Unver T."/>
            <person name="Budak H."/>
            <person name="Gulick P.J."/>
            <person name="Galiba G."/>
            <person name="Kalapos B."/>
            <person name="Nelson D.R."/>
            <person name="Li P."/>
            <person name="You F.M."/>
            <person name="Luo M.C."/>
            <person name="Dvorak J."/>
        </authorList>
    </citation>
    <scope>NUCLEOTIDE SEQUENCE [LARGE SCALE GENOMIC DNA]</scope>
    <source>
        <strain evidence="2">cv. AL8/78</strain>
    </source>
</reference>
<reference evidence="3" key="1">
    <citation type="journal article" date="2014" name="Science">
        <title>Ancient hybridizations among the ancestral genomes of bread wheat.</title>
        <authorList>
            <consortium name="International Wheat Genome Sequencing Consortium,"/>
            <person name="Marcussen T."/>
            <person name="Sandve S.R."/>
            <person name="Heier L."/>
            <person name="Spannagl M."/>
            <person name="Pfeifer M."/>
            <person name="Jakobsen K.S."/>
            <person name="Wulff B.B."/>
            <person name="Steuernagel B."/>
            <person name="Mayer K.F."/>
            <person name="Olsen O.A."/>
        </authorList>
    </citation>
    <scope>NUCLEOTIDE SEQUENCE [LARGE SCALE GENOMIC DNA]</scope>
    <source>
        <strain evidence="3">cv. AL8/78</strain>
    </source>
</reference>
<protein>
    <recommendedName>
        <fullName evidence="1">F-box domain-containing protein</fullName>
    </recommendedName>
</protein>
<name>A0A453D9Q3_AEGTS</name>
<dbReference type="EnsemblPlants" id="AET2Gv21154800.2">
    <property type="protein sequence ID" value="AET2Gv21154800.2"/>
    <property type="gene ID" value="AET2Gv21154800"/>
</dbReference>
<dbReference type="Proteomes" id="UP000015105">
    <property type="component" value="Chromosome 2D"/>
</dbReference>
<dbReference type="SUPFAM" id="SSF81383">
    <property type="entry name" value="F-box domain"/>
    <property type="match status" value="1"/>
</dbReference>
<dbReference type="InterPro" id="IPR036047">
    <property type="entry name" value="F-box-like_dom_sf"/>
</dbReference>
<sequence length="157" mass="17849">RDLPTDVLVDILLRLPPSTRRRVRLVCRLWRDVVDERTSEMQSRATALLWDSWDAVPAAPSPCSTRPRTRSCRSRRCLAHARISRLWRDTPAGRTGTRRTTSRTTLRPGSTRWCTSHAASTRYTSSTLCRCSRSGRRHGGRFPLVLQRVRAATLAPA</sequence>